<evidence type="ECO:0000313" key="4">
    <source>
        <dbReference type="EMBL" id="MET3600985.1"/>
    </source>
</evidence>
<dbReference type="Gene3D" id="3.30.70.360">
    <property type="match status" value="1"/>
</dbReference>
<dbReference type="PANTHER" id="PTHR43808:SF32">
    <property type="entry name" value="ARGE_DAPE-RELATED DEACYLASE"/>
    <property type="match status" value="1"/>
</dbReference>
<dbReference type="RefSeq" id="WP_354434847.1">
    <property type="nucleotide sequence ID" value="NZ_JBEPLY010000010.1"/>
</dbReference>
<feature type="domain" description="Peptidase M20 dimerisation" evidence="3">
    <location>
        <begin position="211"/>
        <end position="324"/>
    </location>
</feature>
<dbReference type="Pfam" id="PF01546">
    <property type="entry name" value="Peptidase_M20"/>
    <property type="match status" value="1"/>
</dbReference>
<dbReference type="InterPro" id="IPR036264">
    <property type="entry name" value="Bact_exopeptidase_dim_dom"/>
</dbReference>
<dbReference type="PANTHER" id="PTHR43808">
    <property type="entry name" value="ACETYLORNITHINE DEACETYLASE"/>
    <property type="match status" value="1"/>
</dbReference>
<evidence type="ECO:0000256" key="2">
    <source>
        <dbReference type="ARBA" id="ARBA00022801"/>
    </source>
</evidence>
<dbReference type="Pfam" id="PF07687">
    <property type="entry name" value="M20_dimer"/>
    <property type="match status" value="1"/>
</dbReference>
<dbReference type="EMBL" id="JBEPLY010000010">
    <property type="protein sequence ID" value="MET3600985.1"/>
    <property type="molecule type" value="Genomic_DNA"/>
</dbReference>
<evidence type="ECO:0000256" key="1">
    <source>
        <dbReference type="ARBA" id="ARBA00022723"/>
    </source>
</evidence>
<keyword evidence="2 4" id="KW-0378">Hydrolase</keyword>
<dbReference type="SUPFAM" id="SSF53187">
    <property type="entry name" value="Zn-dependent exopeptidases"/>
    <property type="match status" value="1"/>
</dbReference>
<dbReference type="Gene3D" id="3.40.630.10">
    <property type="entry name" value="Zn peptidases"/>
    <property type="match status" value="1"/>
</dbReference>
<dbReference type="InterPro" id="IPR011650">
    <property type="entry name" value="Peptidase_M20_dimer"/>
</dbReference>
<name>A0ABV2IDH9_9HYPH</name>
<protein>
    <submittedName>
        <fullName evidence="4">Succinyl-diaminopimelate desuccinylase</fullName>
        <ecNumber evidence="4">3.5.1.18</ecNumber>
    </submittedName>
</protein>
<dbReference type="EC" id="3.5.1.18" evidence="4"/>
<sequence>MKNGNIDRRDGFDDAAALLDGLLEPALDVFSALVAADTTFPPGSGYAGFADLVEGLFVDLGYDFRRVTVPESLWHVPGGPASGDRINVIGEPAAQSWMQDEERAALGLYYHVDTVPVAPGWTRDPFRLTREGECLYGLGAADMKGTIAATWLALAAAKKAGIALAYSPQLYFCTDEEGGLYPGVRYLAEQGLLPPHLLNFNGVAAPRIWGGSFGSFSLLVRITGVTSHGSSASGINAIEAALPMMNALVAEKANVAAITSAMPAPPDAEGPLRPVLSLSAAHGGTCGGQIPAAFEVTVSRRYALEEDFDTLRDGLEKLIRDAVPAREGLGLSIDLIGHLTPTADADGPHWPRWQAALSKGFGYAPESFAKWAGASASDFGYVQRTGLTQEALLSGLGGPGRNGHGPDEHTTISDLTALARAILAYLARDFSTGMIPEQTSSKIKGEPN</sequence>
<dbReference type="GO" id="GO:0009014">
    <property type="term" value="F:succinyl-diaminopimelate desuccinylase activity"/>
    <property type="evidence" value="ECO:0007669"/>
    <property type="project" value="UniProtKB-EC"/>
</dbReference>
<keyword evidence="1" id="KW-0479">Metal-binding</keyword>
<dbReference type="Proteomes" id="UP001549164">
    <property type="component" value="Unassembled WGS sequence"/>
</dbReference>
<gene>
    <name evidence="4" type="ORF">ABID12_002936</name>
</gene>
<dbReference type="InterPro" id="IPR050072">
    <property type="entry name" value="Peptidase_M20A"/>
</dbReference>
<dbReference type="InterPro" id="IPR002933">
    <property type="entry name" value="Peptidase_M20"/>
</dbReference>
<proteinExistence type="predicted"/>
<evidence type="ECO:0000313" key="5">
    <source>
        <dbReference type="Proteomes" id="UP001549164"/>
    </source>
</evidence>
<dbReference type="SUPFAM" id="SSF55031">
    <property type="entry name" value="Bacterial exopeptidase dimerisation domain"/>
    <property type="match status" value="1"/>
</dbReference>
<keyword evidence="5" id="KW-1185">Reference proteome</keyword>
<accession>A0ABV2IDH9</accession>
<comment type="caution">
    <text evidence="4">The sequence shown here is derived from an EMBL/GenBank/DDBJ whole genome shotgun (WGS) entry which is preliminary data.</text>
</comment>
<reference evidence="4 5" key="1">
    <citation type="submission" date="2024-06" db="EMBL/GenBank/DDBJ databases">
        <title>Genomic Encyclopedia of Type Strains, Phase IV (KMG-IV): sequencing the most valuable type-strain genomes for metagenomic binning, comparative biology and taxonomic classification.</title>
        <authorList>
            <person name="Goeker M."/>
        </authorList>
    </citation>
    <scope>NUCLEOTIDE SEQUENCE [LARGE SCALE GENOMIC DNA]</scope>
    <source>
        <strain evidence="4 5">DSM 28102</strain>
    </source>
</reference>
<evidence type="ECO:0000259" key="3">
    <source>
        <dbReference type="Pfam" id="PF07687"/>
    </source>
</evidence>
<organism evidence="4 5">
    <name type="scientific">Martelella mangrovi</name>
    <dbReference type="NCBI Taxonomy" id="1397477"/>
    <lineage>
        <taxon>Bacteria</taxon>
        <taxon>Pseudomonadati</taxon>
        <taxon>Pseudomonadota</taxon>
        <taxon>Alphaproteobacteria</taxon>
        <taxon>Hyphomicrobiales</taxon>
        <taxon>Aurantimonadaceae</taxon>
        <taxon>Martelella</taxon>
    </lineage>
</organism>